<evidence type="ECO:0000256" key="9">
    <source>
        <dbReference type="SAM" id="SignalP"/>
    </source>
</evidence>
<feature type="domain" description="X8" evidence="10">
    <location>
        <begin position="32"/>
        <end position="115"/>
    </location>
</feature>
<evidence type="ECO:0000313" key="12">
    <source>
        <dbReference type="Proteomes" id="UP001374535"/>
    </source>
</evidence>
<dbReference type="Pfam" id="PF07983">
    <property type="entry name" value="X8"/>
    <property type="match status" value="1"/>
</dbReference>
<comment type="subcellular location">
    <subcellularLocation>
        <location evidence="1">Cell membrane</location>
        <topology evidence="1">Lipid-anchor</topology>
        <topology evidence="1">GPI-anchor</topology>
    </subcellularLocation>
</comment>
<name>A0AAQ3RMA9_VIGMU</name>
<evidence type="ECO:0000256" key="5">
    <source>
        <dbReference type="ARBA" id="ARBA00023136"/>
    </source>
</evidence>
<keyword evidence="2" id="KW-1003">Cell membrane</keyword>
<keyword evidence="6" id="KW-1015">Disulfide bond</keyword>
<keyword evidence="3" id="KW-0336">GPI-anchor</keyword>
<evidence type="ECO:0000256" key="2">
    <source>
        <dbReference type="ARBA" id="ARBA00022475"/>
    </source>
</evidence>
<evidence type="ECO:0000259" key="10">
    <source>
        <dbReference type="SMART" id="SM00768"/>
    </source>
</evidence>
<evidence type="ECO:0000256" key="8">
    <source>
        <dbReference type="ARBA" id="ARBA00023288"/>
    </source>
</evidence>
<evidence type="ECO:0000256" key="4">
    <source>
        <dbReference type="ARBA" id="ARBA00022729"/>
    </source>
</evidence>
<dbReference type="GO" id="GO:0009506">
    <property type="term" value="C:plasmodesma"/>
    <property type="evidence" value="ECO:0007669"/>
    <property type="project" value="UniProtKB-ARBA"/>
</dbReference>
<evidence type="ECO:0000256" key="7">
    <source>
        <dbReference type="ARBA" id="ARBA00023180"/>
    </source>
</evidence>
<dbReference type="Proteomes" id="UP001374535">
    <property type="component" value="Chromosome 8"/>
</dbReference>
<keyword evidence="4 9" id="KW-0732">Signal</keyword>
<dbReference type="FunFam" id="1.20.58.1040:FF:000001">
    <property type="entry name" value="Glucan endo-1,3-beta-glucosidase 4"/>
    <property type="match status" value="1"/>
</dbReference>
<keyword evidence="5" id="KW-0472">Membrane</keyword>
<dbReference type="PANTHER" id="PTHR31044">
    <property type="entry name" value="BETA-1,3 GLUCANASE"/>
    <property type="match status" value="1"/>
</dbReference>
<gene>
    <name evidence="11" type="ORF">V8G54_025501</name>
</gene>
<dbReference type="SMART" id="SM00768">
    <property type="entry name" value="X8"/>
    <property type="match status" value="1"/>
</dbReference>
<feature type="chain" id="PRO_5042846853" description="X8 domain-containing protein" evidence="9">
    <location>
        <begin position="26"/>
        <end position="208"/>
    </location>
</feature>
<dbReference type="InterPro" id="IPR044788">
    <property type="entry name" value="X8_dom_prot"/>
</dbReference>
<dbReference type="InterPro" id="IPR012946">
    <property type="entry name" value="X8"/>
</dbReference>
<evidence type="ECO:0000256" key="3">
    <source>
        <dbReference type="ARBA" id="ARBA00022622"/>
    </source>
</evidence>
<sequence>MRKTEPFAPPCHFFLLLLLCGFVDGDTPSREVWCVAKNNAEDAALQSAVEWACGAGGADCGSIQGGGPCFDPSSVQNTASYAFNDYFRKHEIAEENCNFGNNAAITSLNPSQFSPPPLLSFLSFTASISNPLQKFLIFFYFDFSGFGNCKFPSSSIINNGSLSGSASSRGSMAGEDTSGCGGVVRRWWFWPFVIAAYLFSLVSSSPIV</sequence>
<accession>A0AAQ3RMA9</accession>
<dbReference type="AlphaFoldDB" id="A0AAQ3RMA9"/>
<protein>
    <recommendedName>
        <fullName evidence="10">X8 domain-containing protein</fullName>
    </recommendedName>
</protein>
<dbReference type="GO" id="GO:0098552">
    <property type="term" value="C:side of membrane"/>
    <property type="evidence" value="ECO:0007669"/>
    <property type="project" value="UniProtKB-KW"/>
</dbReference>
<keyword evidence="12" id="KW-1185">Reference proteome</keyword>
<organism evidence="11 12">
    <name type="scientific">Vigna mungo</name>
    <name type="common">Black gram</name>
    <name type="synonym">Phaseolus mungo</name>
    <dbReference type="NCBI Taxonomy" id="3915"/>
    <lineage>
        <taxon>Eukaryota</taxon>
        <taxon>Viridiplantae</taxon>
        <taxon>Streptophyta</taxon>
        <taxon>Embryophyta</taxon>
        <taxon>Tracheophyta</taxon>
        <taxon>Spermatophyta</taxon>
        <taxon>Magnoliopsida</taxon>
        <taxon>eudicotyledons</taxon>
        <taxon>Gunneridae</taxon>
        <taxon>Pentapetalae</taxon>
        <taxon>rosids</taxon>
        <taxon>fabids</taxon>
        <taxon>Fabales</taxon>
        <taxon>Fabaceae</taxon>
        <taxon>Papilionoideae</taxon>
        <taxon>50 kb inversion clade</taxon>
        <taxon>NPAAA clade</taxon>
        <taxon>indigoferoid/millettioid clade</taxon>
        <taxon>Phaseoleae</taxon>
        <taxon>Vigna</taxon>
    </lineage>
</organism>
<reference evidence="11 12" key="1">
    <citation type="journal article" date="2023" name="Life. Sci Alliance">
        <title>Evolutionary insights into 3D genome organization and epigenetic landscape of Vigna mungo.</title>
        <authorList>
            <person name="Junaid A."/>
            <person name="Singh B."/>
            <person name="Bhatia S."/>
        </authorList>
    </citation>
    <scope>NUCLEOTIDE SEQUENCE [LARGE SCALE GENOMIC DNA]</scope>
    <source>
        <strain evidence="11">Urdbean</strain>
    </source>
</reference>
<evidence type="ECO:0000313" key="11">
    <source>
        <dbReference type="EMBL" id="WVY99431.1"/>
    </source>
</evidence>
<feature type="signal peptide" evidence="9">
    <location>
        <begin position="1"/>
        <end position="25"/>
    </location>
</feature>
<keyword evidence="8" id="KW-0449">Lipoprotein</keyword>
<evidence type="ECO:0000256" key="6">
    <source>
        <dbReference type="ARBA" id="ARBA00023157"/>
    </source>
</evidence>
<keyword evidence="7" id="KW-0325">Glycoprotein</keyword>
<proteinExistence type="predicted"/>
<dbReference type="PANTHER" id="PTHR31044:SF33">
    <property type="entry name" value="PLASMODESMATA CALLOSE-BINDING PROTEIN 5"/>
    <property type="match status" value="1"/>
</dbReference>
<evidence type="ECO:0000256" key="1">
    <source>
        <dbReference type="ARBA" id="ARBA00004609"/>
    </source>
</evidence>
<dbReference type="GO" id="GO:0005886">
    <property type="term" value="C:plasma membrane"/>
    <property type="evidence" value="ECO:0007669"/>
    <property type="project" value="UniProtKB-SubCell"/>
</dbReference>
<dbReference type="EMBL" id="CP144693">
    <property type="protein sequence ID" value="WVY99431.1"/>
    <property type="molecule type" value="Genomic_DNA"/>
</dbReference>
<dbReference type="Gene3D" id="1.20.58.1040">
    <property type="match status" value="1"/>
</dbReference>